<protein>
    <submittedName>
        <fullName evidence="3">Uncharacterized protein</fullName>
    </submittedName>
</protein>
<dbReference type="RefSeq" id="WP_106161740.1">
    <property type="nucleotide sequence ID" value="NZ_PVTT01000003.1"/>
</dbReference>
<proteinExistence type="predicted"/>
<evidence type="ECO:0000256" key="1">
    <source>
        <dbReference type="SAM" id="MobiDB-lite"/>
    </source>
</evidence>
<feature type="compositionally biased region" description="Low complexity" evidence="1">
    <location>
        <begin position="208"/>
        <end position="217"/>
    </location>
</feature>
<dbReference type="Proteomes" id="UP000238801">
    <property type="component" value="Unassembled WGS sequence"/>
</dbReference>
<keyword evidence="4" id="KW-1185">Reference proteome</keyword>
<dbReference type="OrthoDB" id="7211085at2"/>
<evidence type="ECO:0000313" key="4">
    <source>
        <dbReference type="Proteomes" id="UP000238801"/>
    </source>
</evidence>
<reference evidence="3 4" key="1">
    <citation type="submission" date="2018-03" db="EMBL/GenBank/DDBJ databases">
        <title>Genomic Encyclopedia of Archaeal and Bacterial Type Strains, Phase II (KMG-II): from individual species to whole genera.</title>
        <authorList>
            <person name="Goeker M."/>
        </authorList>
    </citation>
    <scope>NUCLEOTIDE SEQUENCE [LARGE SCALE GENOMIC DNA]</scope>
    <source>
        <strain evidence="3 4">DSM 29318</strain>
    </source>
</reference>
<comment type="caution">
    <text evidence="3">The sequence shown here is derived from an EMBL/GenBank/DDBJ whole genome shotgun (WGS) entry which is preliminary data.</text>
</comment>
<name>A0A2T0WZB8_9RHOB</name>
<feature type="compositionally biased region" description="Gly residues" evidence="1">
    <location>
        <begin position="247"/>
        <end position="260"/>
    </location>
</feature>
<evidence type="ECO:0000313" key="3">
    <source>
        <dbReference type="EMBL" id="PRY92030.1"/>
    </source>
</evidence>
<organism evidence="3 4">
    <name type="scientific">Hasllibacter halocynthiae</name>
    <dbReference type="NCBI Taxonomy" id="595589"/>
    <lineage>
        <taxon>Bacteria</taxon>
        <taxon>Pseudomonadati</taxon>
        <taxon>Pseudomonadota</taxon>
        <taxon>Alphaproteobacteria</taxon>
        <taxon>Rhodobacterales</taxon>
        <taxon>Roseobacteraceae</taxon>
        <taxon>Hasllibacter</taxon>
    </lineage>
</organism>
<feature type="compositionally biased region" description="Low complexity" evidence="1">
    <location>
        <begin position="224"/>
        <end position="246"/>
    </location>
</feature>
<accession>A0A2T0WZB8</accession>
<feature type="region of interest" description="Disordered" evidence="1">
    <location>
        <begin position="137"/>
        <end position="286"/>
    </location>
</feature>
<keyword evidence="2" id="KW-0472">Membrane</keyword>
<feature type="compositionally biased region" description="Acidic residues" evidence="1">
    <location>
        <begin position="139"/>
        <end position="151"/>
    </location>
</feature>
<keyword evidence="2" id="KW-0812">Transmembrane</keyword>
<dbReference type="EMBL" id="PVTT01000003">
    <property type="protein sequence ID" value="PRY92030.1"/>
    <property type="molecule type" value="Genomic_DNA"/>
</dbReference>
<feature type="region of interest" description="Disordered" evidence="1">
    <location>
        <begin position="1"/>
        <end position="50"/>
    </location>
</feature>
<feature type="transmembrane region" description="Helical" evidence="2">
    <location>
        <begin position="114"/>
        <end position="131"/>
    </location>
</feature>
<evidence type="ECO:0000256" key="2">
    <source>
        <dbReference type="SAM" id="Phobius"/>
    </source>
</evidence>
<keyword evidence="2" id="KW-1133">Transmembrane helix</keyword>
<gene>
    <name evidence="3" type="ORF">BCF33_2723</name>
</gene>
<feature type="compositionally biased region" description="Basic and acidic residues" evidence="1">
    <location>
        <begin position="266"/>
        <end position="277"/>
    </location>
</feature>
<feature type="compositionally biased region" description="Basic and acidic residues" evidence="1">
    <location>
        <begin position="12"/>
        <end position="50"/>
    </location>
</feature>
<dbReference type="AlphaFoldDB" id="A0A2T0WZB8"/>
<sequence length="286" mass="28483">MASSTAGRTARKGREAVSDATEKAKETAREVAADARARLEEAAEDRKRQAAERMERIAGAVHDAADALDGELGLAADYVHAGAGWLDEMAAEVEAHGIGELTDSVRRFARRQPLAVAGVAALVGFAALRFVTMPKADEDGYDYDEDEDEDREGDRGGRAGRQAPSGIPRSAFEEDDSVSGDPGGVAPEAPGFATDAEDDADGGEGRKAGATSGTPGKASGGKPGSASGATSGTSGDTSGTSAPAGGAKPGGGASGTGGAKGPRPQGADDEKNEDGGKGKPSGTGPS</sequence>